<feature type="domain" description="MotA/TolQ/ExbB proton channel" evidence="15">
    <location>
        <begin position="130"/>
        <end position="237"/>
    </location>
</feature>
<keyword evidence="11" id="KW-0406">Ion transport</keyword>
<keyword evidence="18" id="KW-1185">Reference proteome</keyword>
<dbReference type="PROSITE" id="PS01307">
    <property type="entry name" value="MOTA"/>
    <property type="match status" value="1"/>
</dbReference>
<feature type="transmembrane region" description="Helical" evidence="14">
    <location>
        <begin position="199"/>
        <end position="222"/>
    </location>
</feature>
<keyword evidence="6" id="KW-0997">Cell inner membrane</keyword>
<feature type="transmembrane region" description="Helical" evidence="14">
    <location>
        <begin position="37"/>
        <end position="56"/>
    </location>
</feature>
<dbReference type="Pfam" id="PF01618">
    <property type="entry name" value="MotA_ExbB"/>
    <property type="match status" value="1"/>
</dbReference>
<dbReference type="NCBIfam" id="TIGR03818">
    <property type="entry name" value="MotA1"/>
    <property type="match status" value="1"/>
</dbReference>
<dbReference type="InterPro" id="IPR022522">
    <property type="entry name" value="Flagellar_motor_stator_MotA"/>
</dbReference>
<dbReference type="RefSeq" id="WP_379597330.1">
    <property type="nucleotide sequence ID" value="NZ_JBHRTN010000014.1"/>
</dbReference>
<keyword evidence="8" id="KW-0283">Flagellar rotation</keyword>
<evidence type="ECO:0000313" key="17">
    <source>
        <dbReference type="EMBL" id="MFC3126165.1"/>
    </source>
</evidence>
<evidence type="ECO:0000256" key="14">
    <source>
        <dbReference type="SAM" id="Phobius"/>
    </source>
</evidence>
<dbReference type="EMBL" id="JBHRTN010000014">
    <property type="protein sequence ID" value="MFC3126165.1"/>
    <property type="molecule type" value="Genomic_DNA"/>
</dbReference>
<evidence type="ECO:0000256" key="8">
    <source>
        <dbReference type="ARBA" id="ARBA00022779"/>
    </source>
</evidence>
<dbReference type="PANTHER" id="PTHR30433:SF4">
    <property type="entry name" value="MOTILITY PROTEIN A"/>
    <property type="match status" value="1"/>
</dbReference>
<organism evidence="17 18">
    <name type="scientific">Teichococcus globiformis</name>
    <dbReference type="NCBI Taxonomy" id="2307229"/>
    <lineage>
        <taxon>Bacteria</taxon>
        <taxon>Pseudomonadati</taxon>
        <taxon>Pseudomonadota</taxon>
        <taxon>Alphaproteobacteria</taxon>
        <taxon>Acetobacterales</taxon>
        <taxon>Roseomonadaceae</taxon>
        <taxon>Roseomonas</taxon>
    </lineage>
</organism>
<feature type="transmembrane region" description="Helical" evidence="14">
    <location>
        <begin position="7"/>
        <end position="31"/>
    </location>
</feature>
<keyword evidence="10 14" id="KW-1133">Transmembrane helix</keyword>
<sequence length="298" mass="31957">MIQIAGIIGVFVAVFGGYLIAGGKMGVILSAVGPEMLIIGGSGFMTMLISGDGALVKKTLTSFGKVFKGPNWKSTDYSDLLSLLYLLLRVHQKEGAAKLEKHIETPDNSPIFSRYPRIIQDGALRDLICDTLRSVTLNNKDPHRIGEMMETAIDKRHAENMKPAKAIQTMADAFPALGIVAAVLGIIKALGAISESPEVLGRMIGAALVGTFLGVFLAYGMIGPMAGRLKAIFEEEKRMADVTRAVITSYLENLSPQICVEIGRQAVPSKLQPSFDQMETQLRDAGRMKSDGGDSGGE</sequence>
<feature type="domain" description="Motility protein A N-terminal" evidence="16">
    <location>
        <begin position="4"/>
        <end position="95"/>
    </location>
</feature>
<feature type="region of interest" description="Disordered" evidence="13">
    <location>
        <begin position="279"/>
        <end position="298"/>
    </location>
</feature>
<evidence type="ECO:0000256" key="7">
    <source>
        <dbReference type="ARBA" id="ARBA00022692"/>
    </source>
</evidence>
<comment type="caution">
    <text evidence="17">The sequence shown here is derived from an EMBL/GenBank/DDBJ whole genome shotgun (WGS) entry which is preliminary data.</text>
</comment>
<name>A0ABV7G139_9PROT</name>
<keyword evidence="4" id="KW-1003">Cell membrane</keyword>
<evidence type="ECO:0000256" key="1">
    <source>
        <dbReference type="ARBA" id="ARBA00004429"/>
    </source>
</evidence>
<evidence type="ECO:0000256" key="12">
    <source>
        <dbReference type="ARBA" id="ARBA00023136"/>
    </source>
</evidence>
<dbReference type="PANTHER" id="PTHR30433">
    <property type="entry name" value="CHEMOTAXIS PROTEIN MOTA"/>
    <property type="match status" value="1"/>
</dbReference>
<dbReference type="InterPro" id="IPR002898">
    <property type="entry name" value="MotA_ExbB_proton_chnl"/>
</dbReference>
<dbReference type="Proteomes" id="UP001595593">
    <property type="component" value="Unassembled WGS sequence"/>
</dbReference>
<evidence type="ECO:0000256" key="2">
    <source>
        <dbReference type="ARBA" id="ARBA00008038"/>
    </source>
</evidence>
<keyword evidence="12 14" id="KW-0472">Membrane</keyword>
<keyword evidence="5" id="KW-0145">Chemotaxis</keyword>
<evidence type="ECO:0000256" key="11">
    <source>
        <dbReference type="ARBA" id="ARBA00023065"/>
    </source>
</evidence>
<feature type="transmembrane region" description="Helical" evidence="14">
    <location>
        <begin position="171"/>
        <end position="193"/>
    </location>
</feature>
<dbReference type="Pfam" id="PF20560">
    <property type="entry name" value="MotA_N"/>
    <property type="match status" value="1"/>
</dbReference>
<evidence type="ECO:0000259" key="15">
    <source>
        <dbReference type="Pfam" id="PF01618"/>
    </source>
</evidence>
<evidence type="ECO:0000256" key="9">
    <source>
        <dbReference type="ARBA" id="ARBA00022781"/>
    </source>
</evidence>
<reference evidence="18" key="1">
    <citation type="journal article" date="2019" name="Int. J. Syst. Evol. Microbiol.">
        <title>The Global Catalogue of Microorganisms (GCM) 10K type strain sequencing project: providing services to taxonomists for standard genome sequencing and annotation.</title>
        <authorList>
            <consortium name="The Broad Institute Genomics Platform"/>
            <consortium name="The Broad Institute Genome Sequencing Center for Infectious Disease"/>
            <person name="Wu L."/>
            <person name="Ma J."/>
        </authorList>
    </citation>
    <scope>NUCLEOTIDE SEQUENCE [LARGE SCALE GENOMIC DNA]</scope>
    <source>
        <strain evidence="18">KCTC 52094</strain>
    </source>
</reference>
<feature type="compositionally biased region" description="Basic and acidic residues" evidence="13">
    <location>
        <begin position="281"/>
        <end position="292"/>
    </location>
</feature>
<comment type="subcellular location">
    <subcellularLocation>
        <location evidence="1">Cell inner membrane</location>
        <topology evidence="1">Multi-pass membrane protein</topology>
    </subcellularLocation>
</comment>
<accession>A0ABV7G139</accession>
<keyword evidence="7 14" id="KW-0812">Transmembrane</keyword>
<dbReference type="InterPro" id="IPR000540">
    <property type="entry name" value="Flag_MotA_CS"/>
</dbReference>
<evidence type="ECO:0000256" key="10">
    <source>
        <dbReference type="ARBA" id="ARBA00022989"/>
    </source>
</evidence>
<proteinExistence type="inferred from homology"/>
<keyword evidence="3" id="KW-0813">Transport</keyword>
<keyword evidence="17" id="KW-0969">Cilium</keyword>
<evidence type="ECO:0000259" key="16">
    <source>
        <dbReference type="Pfam" id="PF20560"/>
    </source>
</evidence>
<evidence type="ECO:0000256" key="4">
    <source>
        <dbReference type="ARBA" id="ARBA00022475"/>
    </source>
</evidence>
<keyword evidence="17" id="KW-0966">Cell projection</keyword>
<evidence type="ECO:0000256" key="6">
    <source>
        <dbReference type="ARBA" id="ARBA00022519"/>
    </source>
</evidence>
<comment type="similarity">
    <text evidence="2">Belongs to the MotA family.</text>
</comment>
<evidence type="ECO:0000256" key="13">
    <source>
        <dbReference type="SAM" id="MobiDB-lite"/>
    </source>
</evidence>
<dbReference type="InterPro" id="IPR047055">
    <property type="entry name" value="MotA-like"/>
</dbReference>
<evidence type="ECO:0000313" key="18">
    <source>
        <dbReference type="Proteomes" id="UP001595593"/>
    </source>
</evidence>
<protein>
    <submittedName>
        <fullName evidence="17">Flagellar motor stator protein MotA</fullName>
    </submittedName>
</protein>
<keyword evidence="9" id="KW-0375">Hydrogen ion transport</keyword>
<dbReference type="InterPro" id="IPR046786">
    <property type="entry name" value="MotA_N"/>
</dbReference>
<keyword evidence="17" id="KW-0282">Flagellum</keyword>
<evidence type="ECO:0000256" key="3">
    <source>
        <dbReference type="ARBA" id="ARBA00022448"/>
    </source>
</evidence>
<evidence type="ECO:0000256" key="5">
    <source>
        <dbReference type="ARBA" id="ARBA00022500"/>
    </source>
</evidence>
<gene>
    <name evidence="17" type="primary">motA</name>
    <name evidence="17" type="ORF">ACFOD4_13940</name>
</gene>